<dbReference type="RefSeq" id="WP_090065551.1">
    <property type="nucleotide sequence ID" value="NZ_FOFT01000004.1"/>
</dbReference>
<accession>A0A1H9ME10</accession>
<sequence length="487" mass="54379">MLHAVHDVASKLLAVSSFQDVCLSVLNRCMLDNGRFEAGRFGRGQHSSASAGAVLNGVVSIPCVPARLRQRVRRLGCSLLTTEGHLRGHDEHPGDGTTSWSLAQVLHGIAKDSTGQFLRSANFANGLTRLLALQNRSDGSWPLRRGDFDDPVFAFYPVLLFEQLSRTQGPYAEYVQESIRLTADYLLDVASATNGTIADAALAVSALDRIFRLGRLDDRAVSRYFDHKARLISDLVDETGNLHLTDKYIQNDLQPRWHSVTWTPVLYACTRHWGGVQSSHNFQISARLIESFDRTESGWKGPSHSPGRASSWASSLALLNVYLLARDIVTSGLDVTEYQNTMRSMSARKRFDVVISFGGPDRAVAREIRDHLVAAGLRVFFDTDFRHDLLGEDLAILLQDIYFERSRFAIAILSRSFLKSDWAGNWEWKAVLARMNKQRQGYLLPYFLENVEVPGLNPTIGFLSADKVSPCEFADIVVRKVQAGRRP</sequence>
<evidence type="ECO:0000259" key="1">
    <source>
        <dbReference type="PROSITE" id="PS50104"/>
    </source>
</evidence>
<proteinExistence type="predicted"/>
<dbReference type="InterPro" id="IPR035897">
    <property type="entry name" value="Toll_tir_struct_dom_sf"/>
</dbReference>
<dbReference type="PROSITE" id="PS50104">
    <property type="entry name" value="TIR"/>
    <property type="match status" value="1"/>
</dbReference>
<evidence type="ECO:0000313" key="3">
    <source>
        <dbReference type="Proteomes" id="UP000199028"/>
    </source>
</evidence>
<reference evidence="3" key="1">
    <citation type="submission" date="2016-10" db="EMBL/GenBank/DDBJ databases">
        <authorList>
            <person name="Varghese N."/>
            <person name="Submissions S."/>
        </authorList>
    </citation>
    <scope>NUCLEOTIDE SEQUENCE [LARGE SCALE GENOMIC DNA]</scope>
    <source>
        <strain evidence="3">CGMCC 4.578</strain>
    </source>
</reference>
<name>A0A1H9ME10_9PSEU</name>
<evidence type="ECO:0000313" key="2">
    <source>
        <dbReference type="EMBL" id="SER21811.1"/>
    </source>
</evidence>
<protein>
    <submittedName>
        <fullName evidence="2">TIR domain-containing protein</fullName>
    </submittedName>
</protein>
<dbReference type="SUPFAM" id="SSF52200">
    <property type="entry name" value="Toll/Interleukin receptor TIR domain"/>
    <property type="match status" value="1"/>
</dbReference>
<dbReference type="Proteomes" id="UP000199028">
    <property type="component" value="Unassembled WGS sequence"/>
</dbReference>
<gene>
    <name evidence="2" type="ORF">SAMN05216195_104335</name>
</gene>
<dbReference type="InterPro" id="IPR000157">
    <property type="entry name" value="TIR_dom"/>
</dbReference>
<dbReference type="AlphaFoldDB" id="A0A1H9ME10"/>
<dbReference type="Pfam" id="PF13676">
    <property type="entry name" value="TIR_2"/>
    <property type="match status" value="1"/>
</dbReference>
<dbReference type="OrthoDB" id="3698491at2"/>
<dbReference type="SMART" id="SM00255">
    <property type="entry name" value="TIR"/>
    <property type="match status" value="1"/>
</dbReference>
<organism evidence="2 3">
    <name type="scientific">Lentzea flaviverrucosa</name>
    <dbReference type="NCBI Taxonomy" id="200379"/>
    <lineage>
        <taxon>Bacteria</taxon>
        <taxon>Bacillati</taxon>
        <taxon>Actinomycetota</taxon>
        <taxon>Actinomycetes</taxon>
        <taxon>Pseudonocardiales</taxon>
        <taxon>Pseudonocardiaceae</taxon>
        <taxon>Lentzea</taxon>
    </lineage>
</organism>
<dbReference type="EMBL" id="FOFT01000004">
    <property type="protein sequence ID" value="SER21811.1"/>
    <property type="molecule type" value="Genomic_DNA"/>
</dbReference>
<dbReference type="SUPFAM" id="SSF48239">
    <property type="entry name" value="Terpenoid cyclases/Protein prenyltransferases"/>
    <property type="match status" value="1"/>
</dbReference>
<keyword evidence="3" id="KW-1185">Reference proteome</keyword>
<feature type="domain" description="TIR" evidence="1">
    <location>
        <begin position="349"/>
        <end position="485"/>
    </location>
</feature>
<dbReference type="GO" id="GO:0007165">
    <property type="term" value="P:signal transduction"/>
    <property type="evidence" value="ECO:0007669"/>
    <property type="project" value="InterPro"/>
</dbReference>
<dbReference type="InterPro" id="IPR008930">
    <property type="entry name" value="Terpenoid_cyclase/PrenylTrfase"/>
</dbReference>
<dbReference type="Gene3D" id="3.40.50.10140">
    <property type="entry name" value="Toll/interleukin-1 receptor homology (TIR) domain"/>
    <property type="match status" value="1"/>
</dbReference>